<accession>A0A1B0A0K7</accession>
<dbReference type="Proteomes" id="UP000092445">
    <property type="component" value="Unassembled WGS sequence"/>
</dbReference>
<reference evidence="1" key="2">
    <citation type="submission" date="2020-05" db="UniProtKB">
        <authorList>
            <consortium name="EnsemblMetazoa"/>
        </authorList>
    </citation>
    <scope>IDENTIFICATION</scope>
    <source>
        <strain evidence="1">IAEA</strain>
    </source>
</reference>
<dbReference type="AlphaFoldDB" id="A0A1B0A0K7"/>
<reference evidence="2" key="1">
    <citation type="submission" date="2014-03" db="EMBL/GenBank/DDBJ databases">
        <authorList>
            <person name="Aksoy S."/>
            <person name="Warren W."/>
            <person name="Wilson R.K."/>
        </authorList>
    </citation>
    <scope>NUCLEOTIDE SEQUENCE [LARGE SCALE GENOMIC DNA]</scope>
    <source>
        <strain evidence="2">IAEA</strain>
    </source>
</reference>
<sequence length="128" mass="14528">MKLCTTLQVREKGGLSRPYLRNHPVFYMRDNLVAAEEKSLTVLWFTIIGVLGKVFIHDNFLGYVRSATNAMEICPRLCASFEPKRAQGQALVRRGLSCLRLQEDGNHKAMMEKQCLVGIKMLRVGKIC</sequence>
<proteinExistence type="predicted"/>
<evidence type="ECO:0000313" key="2">
    <source>
        <dbReference type="Proteomes" id="UP000092445"/>
    </source>
</evidence>
<keyword evidence="2" id="KW-1185">Reference proteome</keyword>
<name>A0A1B0A0K7_GLOPL</name>
<dbReference type="EnsemblMetazoa" id="GPAI030743-RA">
    <property type="protein sequence ID" value="GPAI030743-PA"/>
    <property type="gene ID" value="GPAI030743"/>
</dbReference>
<dbReference type="VEuPathDB" id="VectorBase:GPAI030743"/>
<evidence type="ECO:0000313" key="1">
    <source>
        <dbReference type="EnsemblMetazoa" id="GPAI030743-PA"/>
    </source>
</evidence>
<organism evidence="1 2">
    <name type="scientific">Glossina pallidipes</name>
    <name type="common">Tsetse fly</name>
    <dbReference type="NCBI Taxonomy" id="7398"/>
    <lineage>
        <taxon>Eukaryota</taxon>
        <taxon>Metazoa</taxon>
        <taxon>Ecdysozoa</taxon>
        <taxon>Arthropoda</taxon>
        <taxon>Hexapoda</taxon>
        <taxon>Insecta</taxon>
        <taxon>Pterygota</taxon>
        <taxon>Neoptera</taxon>
        <taxon>Endopterygota</taxon>
        <taxon>Diptera</taxon>
        <taxon>Brachycera</taxon>
        <taxon>Muscomorpha</taxon>
        <taxon>Hippoboscoidea</taxon>
        <taxon>Glossinidae</taxon>
        <taxon>Glossina</taxon>
    </lineage>
</organism>
<protein>
    <submittedName>
        <fullName evidence="1">Uncharacterized protein</fullName>
    </submittedName>
</protein>